<dbReference type="GeneTree" id="ENSGT00940000156092"/>
<dbReference type="GO" id="GO:1990092">
    <property type="term" value="P:calcium-dependent self proteolysis"/>
    <property type="evidence" value="ECO:0007669"/>
    <property type="project" value="Ensembl"/>
</dbReference>
<dbReference type="GO" id="GO:0014718">
    <property type="term" value="P:positive regulation of satellite cell activation involved in skeletal muscle regeneration"/>
    <property type="evidence" value="ECO:0007669"/>
    <property type="project" value="Ensembl"/>
</dbReference>
<dbReference type="SMART" id="SM00720">
    <property type="entry name" value="calpain_III"/>
    <property type="match status" value="1"/>
</dbReference>
<dbReference type="SUPFAM" id="SSF54001">
    <property type="entry name" value="Cysteine proteinases"/>
    <property type="match status" value="1"/>
</dbReference>
<evidence type="ECO:0000256" key="5">
    <source>
        <dbReference type="ARBA" id="ARBA00022670"/>
    </source>
</evidence>
<dbReference type="PROSITE" id="PS50203">
    <property type="entry name" value="CALPAIN_CAT"/>
    <property type="match status" value="1"/>
</dbReference>
<dbReference type="GO" id="GO:0005829">
    <property type="term" value="C:cytosol"/>
    <property type="evidence" value="ECO:0007669"/>
    <property type="project" value="Ensembl"/>
</dbReference>
<keyword evidence="10 18" id="KW-0106">Calcium</keyword>
<dbReference type="SMART" id="SM00230">
    <property type="entry name" value="CysPc"/>
    <property type="match status" value="1"/>
</dbReference>
<dbReference type="GO" id="GO:0043066">
    <property type="term" value="P:negative regulation of apoptotic process"/>
    <property type="evidence" value="ECO:0007669"/>
    <property type="project" value="Ensembl"/>
</dbReference>
<evidence type="ECO:0000313" key="22">
    <source>
        <dbReference type="Ensembl" id="ENSCJPP00005017787.1"/>
    </source>
</evidence>
<dbReference type="GO" id="GO:0008307">
    <property type="term" value="F:structural constituent of muscle"/>
    <property type="evidence" value="ECO:0007669"/>
    <property type="project" value="Ensembl"/>
</dbReference>
<dbReference type="Gene3D" id="1.10.238.10">
    <property type="entry name" value="EF-hand"/>
    <property type="match status" value="1"/>
</dbReference>
<dbReference type="FunFam" id="1.10.238.10:FF:000065">
    <property type="entry name" value="calpain-3 isoform X1"/>
    <property type="match status" value="1"/>
</dbReference>
<dbReference type="FunFam" id="3.90.70.10:FF:000555">
    <property type="entry name" value="Calpain-3"/>
    <property type="match status" value="1"/>
</dbReference>
<dbReference type="SUPFAM" id="SSF47473">
    <property type="entry name" value="EF-hand"/>
    <property type="match status" value="1"/>
</dbReference>
<evidence type="ECO:0000256" key="18">
    <source>
        <dbReference type="RuleBase" id="RU367132"/>
    </source>
</evidence>
<keyword evidence="7" id="KW-0677">Repeat</keyword>
<dbReference type="GO" id="GO:0072657">
    <property type="term" value="P:protein localization to membrane"/>
    <property type="evidence" value="ECO:0007669"/>
    <property type="project" value="Ensembl"/>
</dbReference>
<dbReference type="GO" id="GO:0071277">
    <property type="term" value="P:cellular response to calcium ion"/>
    <property type="evidence" value="ECO:0007669"/>
    <property type="project" value="Ensembl"/>
</dbReference>
<reference evidence="22" key="2">
    <citation type="submission" date="2025-08" db="UniProtKB">
        <authorList>
            <consortium name="Ensembl"/>
        </authorList>
    </citation>
    <scope>IDENTIFICATION</scope>
</reference>
<keyword evidence="8 17" id="KW-0378">Hydrolase</keyword>
<evidence type="ECO:0000256" key="16">
    <source>
        <dbReference type="PIRSR" id="PIRSR622684-1"/>
    </source>
</evidence>
<dbReference type="GO" id="GO:0045862">
    <property type="term" value="P:positive regulation of proteolysis"/>
    <property type="evidence" value="ECO:0007669"/>
    <property type="project" value="Ensembl"/>
</dbReference>
<dbReference type="GO" id="GO:0070315">
    <property type="term" value="P:G1 to G0 transition involved in cell differentiation"/>
    <property type="evidence" value="ECO:0007669"/>
    <property type="project" value="Ensembl"/>
</dbReference>
<comment type="function">
    <text evidence="18">Calcium-regulated non-lysosomal thiol-protease.</text>
</comment>
<evidence type="ECO:0000256" key="7">
    <source>
        <dbReference type="ARBA" id="ARBA00022737"/>
    </source>
</evidence>
<feature type="compositionally biased region" description="Low complexity" evidence="19">
    <location>
        <begin position="9"/>
        <end position="27"/>
    </location>
</feature>
<dbReference type="GO" id="GO:0031432">
    <property type="term" value="F:titin binding"/>
    <property type="evidence" value="ECO:0007669"/>
    <property type="project" value="Ensembl"/>
</dbReference>
<dbReference type="InterPro" id="IPR032100">
    <property type="entry name" value="Calpain_u2"/>
</dbReference>
<reference evidence="22" key="1">
    <citation type="submission" date="2015-11" db="EMBL/GenBank/DDBJ databases">
        <authorList>
            <consortium name="International Coturnix japonica Genome Analysis Consortium"/>
            <person name="Warren W."/>
            <person name="Burt D.W."/>
            <person name="Antin P.B."/>
            <person name="Lanford R."/>
            <person name="Gros J."/>
            <person name="Wilson R.K."/>
        </authorList>
    </citation>
    <scope>NUCLEOTIDE SEQUENCE [LARGE SCALE GENOMIC DNA]</scope>
</reference>
<comment type="subcellular location">
    <subcellularLocation>
        <location evidence="1 18">Cytoplasm</location>
    </subcellularLocation>
    <subcellularLocation>
        <location evidence="2">Nucleus</location>
        <location evidence="2">Nucleolus</location>
    </subcellularLocation>
</comment>
<accession>A0A8C2TVT2</accession>
<evidence type="ECO:0000256" key="1">
    <source>
        <dbReference type="ARBA" id="ARBA00004496"/>
    </source>
</evidence>
<dbReference type="GO" id="GO:0005509">
    <property type="term" value="F:calcium ion binding"/>
    <property type="evidence" value="ECO:0007669"/>
    <property type="project" value="UniProtKB-UniRule"/>
</dbReference>
<evidence type="ECO:0000256" key="17">
    <source>
        <dbReference type="PROSITE-ProRule" id="PRU00239"/>
    </source>
</evidence>
<organism evidence="22 23">
    <name type="scientific">Coturnix japonica</name>
    <name type="common">Japanese quail</name>
    <name type="synonym">Coturnix coturnix japonica</name>
    <dbReference type="NCBI Taxonomy" id="93934"/>
    <lineage>
        <taxon>Eukaryota</taxon>
        <taxon>Metazoa</taxon>
        <taxon>Chordata</taxon>
        <taxon>Craniata</taxon>
        <taxon>Vertebrata</taxon>
        <taxon>Euteleostomi</taxon>
        <taxon>Archelosauria</taxon>
        <taxon>Archosauria</taxon>
        <taxon>Dinosauria</taxon>
        <taxon>Saurischia</taxon>
        <taxon>Theropoda</taxon>
        <taxon>Coelurosauria</taxon>
        <taxon>Aves</taxon>
        <taxon>Neognathae</taxon>
        <taxon>Galloanserae</taxon>
        <taxon>Galliformes</taxon>
        <taxon>Phasianidae</taxon>
        <taxon>Perdicinae</taxon>
        <taxon>Coturnix</taxon>
    </lineage>
</organism>
<dbReference type="GO" id="GO:0071472">
    <property type="term" value="P:cellular response to salt stress"/>
    <property type="evidence" value="ECO:0007669"/>
    <property type="project" value="Ensembl"/>
</dbReference>
<evidence type="ECO:0000256" key="14">
    <source>
        <dbReference type="ARBA" id="ARBA00023844"/>
    </source>
</evidence>
<dbReference type="InterPro" id="IPR036213">
    <property type="entry name" value="Calpain_III_sf"/>
</dbReference>
<dbReference type="SMART" id="SM00054">
    <property type="entry name" value="EFh"/>
    <property type="match status" value="2"/>
</dbReference>
<feature type="domain" description="Calpain catalytic" evidence="20">
    <location>
        <begin position="68"/>
        <end position="410"/>
    </location>
</feature>
<name>A0A8C2TVT2_COTJA</name>
<evidence type="ECO:0000259" key="21">
    <source>
        <dbReference type="PROSITE" id="PS50222"/>
    </source>
</evidence>
<dbReference type="GO" id="GO:0004198">
    <property type="term" value="F:calcium-dependent cysteine-type endopeptidase activity"/>
    <property type="evidence" value="ECO:0007669"/>
    <property type="project" value="UniProtKB-UniRule"/>
</dbReference>
<feature type="active site" evidence="16 17">
    <location>
        <position position="327"/>
    </location>
</feature>
<dbReference type="InterPro" id="IPR029531">
    <property type="entry name" value="CAPN3_PEF"/>
</dbReference>
<gene>
    <name evidence="22" type="primary">CAPN3</name>
</gene>
<feature type="active site" evidence="16 17">
    <location>
        <position position="123"/>
    </location>
</feature>
<dbReference type="GO" id="GO:0051281">
    <property type="term" value="P:positive regulation of release of sequestered calcium ion into cytosol"/>
    <property type="evidence" value="ECO:0007669"/>
    <property type="project" value="Ensembl"/>
</dbReference>
<evidence type="ECO:0000256" key="9">
    <source>
        <dbReference type="ARBA" id="ARBA00022807"/>
    </source>
</evidence>
<dbReference type="GO" id="GO:0005886">
    <property type="term" value="C:plasma membrane"/>
    <property type="evidence" value="ECO:0007669"/>
    <property type="project" value="Ensembl"/>
</dbReference>
<dbReference type="Pfam" id="PF00036">
    <property type="entry name" value="EF-hand_1"/>
    <property type="match status" value="1"/>
</dbReference>
<dbReference type="EC" id="3.4.22.54" evidence="13 18"/>
<evidence type="ECO:0000259" key="20">
    <source>
        <dbReference type="PROSITE" id="PS50203"/>
    </source>
</evidence>
<evidence type="ECO:0000256" key="4">
    <source>
        <dbReference type="ARBA" id="ARBA00022490"/>
    </source>
</evidence>
<feature type="domain" description="EF-hand" evidence="21">
    <location>
        <begin position="681"/>
        <end position="707"/>
    </location>
</feature>
<dbReference type="InterPro" id="IPR000169">
    <property type="entry name" value="Pept_cys_AS"/>
</dbReference>
<dbReference type="GO" id="GO:0045892">
    <property type="term" value="P:negative regulation of DNA-templated transcription"/>
    <property type="evidence" value="ECO:0007669"/>
    <property type="project" value="Ensembl"/>
</dbReference>
<protein>
    <recommendedName>
        <fullName evidence="14 18">Calpain-3</fullName>
        <ecNumber evidence="13 18">3.4.22.54</ecNumber>
    </recommendedName>
</protein>
<evidence type="ECO:0000256" key="11">
    <source>
        <dbReference type="ARBA" id="ARBA00023242"/>
    </source>
</evidence>
<feature type="active site" evidence="16 17">
    <location>
        <position position="351"/>
    </location>
</feature>
<dbReference type="PROSITE" id="PS00018">
    <property type="entry name" value="EF_HAND_1"/>
    <property type="match status" value="1"/>
</dbReference>
<dbReference type="GO" id="GO:0043122">
    <property type="term" value="P:regulation of canonical NF-kappaB signal transduction"/>
    <property type="evidence" value="ECO:0007669"/>
    <property type="project" value="Ensembl"/>
</dbReference>
<dbReference type="InterPro" id="IPR022682">
    <property type="entry name" value="Calpain_domain_III"/>
</dbReference>
<dbReference type="GO" id="GO:0065003">
    <property type="term" value="P:protein-containing complex assembly"/>
    <property type="evidence" value="ECO:0007669"/>
    <property type="project" value="Ensembl"/>
</dbReference>
<dbReference type="GO" id="GO:0012501">
    <property type="term" value="P:programmed cell death"/>
    <property type="evidence" value="ECO:0007669"/>
    <property type="project" value="Ensembl"/>
</dbReference>
<dbReference type="AlphaFoldDB" id="A0A8C2TVT2"/>
<dbReference type="CDD" id="cd00214">
    <property type="entry name" value="Calpain_III"/>
    <property type="match status" value="1"/>
</dbReference>
<dbReference type="GO" id="GO:0045214">
    <property type="term" value="P:sarcomere organization"/>
    <property type="evidence" value="ECO:0007669"/>
    <property type="project" value="Ensembl"/>
</dbReference>
<dbReference type="PRINTS" id="PR00704">
    <property type="entry name" value="CALPAIN"/>
</dbReference>
<dbReference type="CDD" id="cd16190">
    <property type="entry name" value="EFh_PEF_CAPN3"/>
    <property type="match status" value="1"/>
</dbReference>
<evidence type="ECO:0000256" key="12">
    <source>
        <dbReference type="ARBA" id="ARBA00023702"/>
    </source>
</evidence>
<keyword evidence="5 17" id="KW-0645">Protease</keyword>
<dbReference type="Ensembl" id="ENSCJPT00005024764.1">
    <property type="protein sequence ID" value="ENSCJPP00005017787.1"/>
    <property type="gene ID" value="ENSCJPG00005014476.1"/>
</dbReference>
<dbReference type="GO" id="GO:0045661">
    <property type="term" value="P:regulation of myoblast differentiation"/>
    <property type="evidence" value="ECO:0007669"/>
    <property type="project" value="Ensembl"/>
</dbReference>
<dbReference type="FunFam" id="2.60.120.380:FF:000002">
    <property type="entry name" value="calpain-3 isoform X1"/>
    <property type="match status" value="1"/>
</dbReference>
<feature type="region of interest" description="Disordered" evidence="19">
    <location>
        <begin position="608"/>
        <end position="638"/>
    </location>
</feature>
<comment type="subunit">
    <text evidence="15">Homodimer; via EF-hand domain 4. Interacts with TTN/titin. Interacts with CMYA5; this interaction, which results in CMYA5 proteolysis, may protect CAPN3 from autolysis. Interacts with SIMC1. Interacts with UTP25; the interaction is required for CAPN3 translocation to the nucleolus.</text>
</comment>
<dbReference type="Gene3D" id="3.90.70.10">
    <property type="entry name" value="Cysteine proteinases"/>
    <property type="match status" value="1"/>
</dbReference>
<dbReference type="InterPro" id="IPR011992">
    <property type="entry name" value="EF-hand-dom_pair"/>
</dbReference>
<feature type="domain" description="EF-hand" evidence="21">
    <location>
        <begin position="711"/>
        <end position="746"/>
    </location>
</feature>
<comment type="catalytic activity">
    <reaction evidence="12 18">
        <text>Broad endopeptidase activity.</text>
        <dbReference type="EC" id="3.4.22.54"/>
    </reaction>
</comment>
<dbReference type="InterPro" id="IPR054069">
    <property type="entry name" value="CAPN3/13-like_C_EFh"/>
</dbReference>
<dbReference type="InterPro" id="IPR018247">
    <property type="entry name" value="EF_Hand_1_Ca_BS"/>
</dbReference>
<dbReference type="Gene3D" id="2.60.120.380">
    <property type="match status" value="1"/>
</dbReference>
<dbReference type="GO" id="GO:0033234">
    <property type="term" value="P:negative regulation of protein sumoylation"/>
    <property type="evidence" value="ECO:0007669"/>
    <property type="project" value="Ensembl"/>
</dbReference>
<dbReference type="GO" id="GO:0032991">
    <property type="term" value="C:protein-containing complex"/>
    <property type="evidence" value="ECO:0007669"/>
    <property type="project" value="Ensembl"/>
</dbReference>
<dbReference type="SUPFAM" id="SSF49758">
    <property type="entry name" value="Calpain large subunit, middle domain (domain III)"/>
    <property type="match status" value="1"/>
</dbReference>
<comment type="similarity">
    <text evidence="3 18">Belongs to the peptidase C2 family.</text>
</comment>
<evidence type="ECO:0000256" key="8">
    <source>
        <dbReference type="ARBA" id="ARBA00022801"/>
    </source>
</evidence>
<keyword evidence="23" id="KW-1185">Reference proteome</keyword>
<dbReference type="InterPro" id="IPR022684">
    <property type="entry name" value="Calpain_cysteine_protease"/>
</dbReference>
<dbReference type="InterPro" id="IPR002048">
    <property type="entry name" value="EF_hand_dom"/>
</dbReference>
<dbReference type="GO" id="GO:0045893">
    <property type="term" value="P:positive regulation of DNA-templated transcription"/>
    <property type="evidence" value="ECO:0007669"/>
    <property type="project" value="Ensembl"/>
</dbReference>
<dbReference type="PANTHER" id="PTHR10183:SF329">
    <property type="entry name" value="CALPAIN-3"/>
    <property type="match status" value="1"/>
</dbReference>
<evidence type="ECO:0000313" key="23">
    <source>
        <dbReference type="Proteomes" id="UP000694412"/>
    </source>
</evidence>
<dbReference type="InterPro" id="IPR001300">
    <property type="entry name" value="Peptidase_C2_calpain_cat"/>
</dbReference>
<keyword evidence="9 17" id="KW-0788">Thiol protease</keyword>
<reference evidence="22" key="3">
    <citation type="submission" date="2025-09" db="UniProtKB">
        <authorList>
            <consortium name="Ensembl"/>
        </authorList>
    </citation>
    <scope>IDENTIFICATION</scope>
</reference>
<proteinExistence type="inferred from homology"/>
<feature type="region of interest" description="Disordered" evidence="19">
    <location>
        <begin position="9"/>
        <end position="30"/>
    </location>
</feature>
<dbReference type="GO" id="GO:0005730">
    <property type="term" value="C:nucleolus"/>
    <property type="evidence" value="ECO:0007669"/>
    <property type="project" value="UniProtKB-SubCell"/>
</dbReference>
<dbReference type="InterPro" id="IPR038765">
    <property type="entry name" value="Papain-like_cys_pep_sf"/>
</dbReference>
<feature type="compositionally biased region" description="Basic and acidic residues" evidence="19">
    <location>
        <begin position="613"/>
        <end position="638"/>
    </location>
</feature>
<dbReference type="CDD" id="cd00044">
    <property type="entry name" value="CysPc"/>
    <property type="match status" value="1"/>
</dbReference>
<dbReference type="GO" id="GO:0031648">
    <property type="term" value="P:protein destabilization"/>
    <property type="evidence" value="ECO:0007669"/>
    <property type="project" value="Ensembl"/>
</dbReference>
<dbReference type="GO" id="GO:0030163">
    <property type="term" value="P:protein catabolic process"/>
    <property type="evidence" value="ECO:0007669"/>
    <property type="project" value="Ensembl"/>
</dbReference>
<dbReference type="Pfam" id="PF21875">
    <property type="entry name" value="CAPN13-like_C_EFh"/>
    <property type="match status" value="1"/>
</dbReference>
<dbReference type="InterPro" id="IPR033883">
    <property type="entry name" value="C2_III"/>
</dbReference>
<dbReference type="GO" id="GO:0031402">
    <property type="term" value="F:sodium ion binding"/>
    <property type="evidence" value="ECO:0007669"/>
    <property type="project" value="Ensembl"/>
</dbReference>
<dbReference type="PANTHER" id="PTHR10183">
    <property type="entry name" value="CALPAIN"/>
    <property type="match status" value="1"/>
</dbReference>
<evidence type="ECO:0000256" key="3">
    <source>
        <dbReference type="ARBA" id="ARBA00007623"/>
    </source>
</evidence>
<evidence type="ECO:0000256" key="19">
    <source>
        <dbReference type="SAM" id="MobiDB-lite"/>
    </source>
</evidence>
<dbReference type="Pfam" id="PF16648">
    <property type="entry name" value="Calpain_u2"/>
    <property type="match status" value="1"/>
</dbReference>
<keyword evidence="11" id="KW-0539">Nucleus</keyword>
<evidence type="ECO:0000256" key="15">
    <source>
        <dbReference type="ARBA" id="ARBA00046710"/>
    </source>
</evidence>
<evidence type="ECO:0000256" key="6">
    <source>
        <dbReference type="ARBA" id="ARBA00022723"/>
    </source>
</evidence>
<dbReference type="GO" id="GO:0060090">
    <property type="term" value="F:molecular adaptor activity"/>
    <property type="evidence" value="ECO:0007669"/>
    <property type="project" value="Ensembl"/>
</dbReference>
<dbReference type="PROSITE" id="PS00139">
    <property type="entry name" value="THIOL_PROTEASE_CYS"/>
    <property type="match status" value="1"/>
</dbReference>
<dbReference type="Pfam" id="PF01067">
    <property type="entry name" value="Calpain_III"/>
    <property type="match status" value="1"/>
</dbReference>
<dbReference type="Proteomes" id="UP000694412">
    <property type="component" value="Chromosome 5"/>
</dbReference>
<evidence type="ECO:0000256" key="10">
    <source>
        <dbReference type="ARBA" id="ARBA00022837"/>
    </source>
</evidence>
<evidence type="ECO:0000256" key="13">
    <source>
        <dbReference type="ARBA" id="ARBA00023801"/>
    </source>
</evidence>
<evidence type="ECO:0000256" key="2">
    <source>
        <dbReference type="ARBA" id="ARBA00004604"/>
    </source>
</evidence>
<dbReference type="InterPro" id="IPR022683">
    <property type="entry name" value="Calpain_III"/>
</dbReference>
<keyword evidence="4 18" id="KW-0963">Cytoplasm</keyword>
<sequence>MPTAINAAVAQQTAAGSVPSTTSATTEGTGGGTGGIYSAIISRNQPIIKVKEKTYEELHKKCLEKNILYEDPDFPPNESSLFYSQKVPIKFEWKRPREICENPRFIIGGANRTDICQGELGDCWFLAAIACLTLNKKLLCRVIPHDQSFIQNYAGIFHFQFWRYGDWVDVIIDDCLPTYNNQLVFTKSSQRNEFWSALLEKAYAKLHGSYEALKGGNTTEAMEDFTGGVTEFYEIKDAPKDIYKIMKHAIARGSLMASSIDDNLGFSYGAAPRSDIGELIARMVKNLENAQMTHPTVDYQGTDERPAWTIMPMQYETRMSCGLVKGHAYSVTAVEETTFKGEKIRLIRLRNPWGQVEWNGPWSDKSEEWNFINEEEKIRLQHKIVEDGEFWISFEDFMRHFTKLEICNLTPDTLEADKLQTWTVSVNEGRWVRGCSAGGCRNYPDTFWTNPQYRLKLLEEDDDPEDEEVICSFLVALMQKNRRKERKLGANLYTIGFAIYEVPKEMHGTKHHLQKDFFLYNASKARSKTYINMREISERFRLPPSEYVIIPSTYDPHQEGEFILRVFSEKRSLSEEVENMIEADRPSKKKKGKPIIFVSDRANSNKELTTDEDAVKDGEKTHVDEKKRSSAKAREKSEEETQFRNIFRQIAGDDMEINAEELRNVLNNVVKKHKDLKTEGFELESCRSMIALMDTDGSGKINFDEFRHLWDKIKSWQKIFKRYDSDHSGTINSYEMRNAVNDAGFRLNNQLYDIITMRYADKNMNIDFDSFICCFVRLDAMFRAFHAFDKDGDGIIKLNVLEVNYFVPVFLTQHPSTTLLIPSTVSRVQVGLIFNSFSSLVAAAHHVRLIPEPSSRTRSRLLFEVMNSIHPQLQTSILQDT</sequence>
<dbReference type="PROSITE" id="PS50222">
    <property type="entry name" value="EF_HAND_2"/>
    <property type="match status" value="2"/>
</dbReference>
<dbReference type="Pfam" id="PF00648">
    <property type="entry name" value="Peptidase_C2"/>
    <property type="match status" value="1"/>
</dbReference>
<keyword evidence="6 18" id="KW-0479">Metal-binding</keyword>